<gene>
    <name evidence="2" type="ORF">niasHT_016775</name>
</gene>
<name>A0ABD2LEN8_9BILA</name>
<dbReference type="EMBL" id="JBICBT010000439">
    <property type="protein sequence ID" value="KAL3113685.1"/>
    <property type="molecule type" value="Genomic_DNA"/>
</dbReference>
<dbReference type="InterPro" id="IPR006020">
    <property type="entry name" value="PTB/PI_dom"/>
</dbReference>
<dbReference type="Gene3D" id="2.30.29.30">
    <property type="entry name" value="Pleckstrin-homology domain (PH domain)/Phosphotyrosine-binding domain (PTB)"/>
    <property type="match status" value="1"/>
</dbReference>
<accession>A0ABD2LEN8</accession>
<dbReference type="Pfam" id="PF00640">
    <property type="entry name" value="PID"/>
    <property type="match status" value="1"/>
</dbReference>
<keyword evidence="3" id="KW-1185">Reference proteome</keyword>
<dbReference type="InterPro" id="IPR011993">
    <property type="entry name" value="PH-like_dom_sf"/>
</dbReference>
<evidence type="ECO:0000259" key="1">
    <source>
        <dbReference type="PROSITE" id="PS01179"/>
    </source>
</evidence>
<feature type="domain" description="PID" evidence="1">
    <location>
        <begin position="35"/>
        <end position="139"/>
    </location>
</feature>
<dbReference type="SUPFAM" id="SSF50729">
    <property type="entry name" value="PH domain-like"/>
    <property type="match status" value="1"/>
</dbReference>
<organism evidence="2 3">
    <name type="scientific">Heterodera trifolii</name>
    <dbReference type="NCBI Taxonomy" id="157864"/>
    <lineage>
        <taxon>Eukaryota</taxon>
        <taxon>Metazoa</taxon>
        <taxon>Ecdysozoa</taxon>
        <taxon>Nematoda</taxon>
        <taxon>Chromadorea</taxon>
        <taxon>Rhabditida</taxon>
        <taxon>Tylenchina</taxon>
        <taxon>Tylenchomorpha</taxon>
        <taxon>Tylenchoidea</taxon>
        <taxon>Heteroderidae</taxon>
        <taxon>Heteroderinae</taxon>
        <taxon>Heterodera</taxon>
    </lineage>
</organism>
<dbReference type="PANTHER" id="PTHR11232:SF17">
    <property type="entry name" value="CAPON-LIKE PROTEIN"/>
    <property type="match status" value="1"/>
</dbReference>
<dbReference type="Proteomes" id="UP001620626">
    <property type="component" value="Unassembled WGS sequence"/>
</dbReference>
<dbReference type="PANTHER" id="PTHR11232">
    <property type="entry name" value="PHOSPHOTYROSINE INTERACTION DOMAIN-CONTAINING FAMILY MEMBER"/>
    <property type="match status" value="1"/>
</dbReference>
<reference evidence="2 3" key="1">
    <citation type="submission" date="2024-10" db="EMBL/GenBank/DDBJ databases">
        <authorList>
            <person name="Kim D."/>
        </authorList>
    </citation>
    <scope>NUCLEOTIDE SEQUENCE [LARGE SCALE GENOMIC DNA]</scope>
    <source>
        <strain evidence="2">BH-2024</strain>
    </source>
</reference>
<evidence type="ECO:0000313" key="2">
    <source>
        <dbReference type="EMBL" id="KAL3113685.1"/>
    </source>
</evidence>
<dbReference type="PROSITE" id="PS01179">
    <property type="entry name" value="PID"/>
    <property type="match status" value="1"/>
</dbReference>
<dbReference type="AlphaFoldDB" id="A0ABD2LEN8"/>
<evidence type="ECO:0000313" key="3">
    <source>
        <dbReference type="Proteomes" id="UP001620626"/>
    </source>
</evidence>
<dbReference type="InterPro" id="IPR051133">
    <property type="entry name" value="Adapter_Engulfment-Domain"/>
</dbReference>
<proteinExistence type="predicted"/>
<comment type="caution">
    <text evidence="2">The sequence shown here is derived from an EMBL/GenBank/DDBJ whole genome shotgun (WGS) entry which is preliminary data.</text>
</comment>
<sequence length="326" mass="36380">MPSSPSTATRQQHQQNDLFGERRMSFGSELALQHGVHFEGKYIGSMEIARPGTPRNIKKRAVDIVVSVDGVKVVLQRRKKRQKYMDESKMLVMSHPMYRIYYVAHDLYDPQIFSYVARDGASNSFKCNVFKCVEKRAPAAHRSDWRLTADRLAEAKCSPDGANPVIRRGPPVLKIRCRHTLCPLLLGIYSTEPAAKNDLPEGICAALSGRPIIGWQQIPRPPPPICPTDQPAIPPAAANISQQPIDPSGFPISLPPPHQTKVSECCRWSCCCAGSPHCRRLRGFGHFPQQQIAPIPLISPSNLFGRQLLQRHFPFLFRPAGTRPGI</sequence>
<dbReference type="SMART" id="SM00462">
    <property type="entry name" value="PTB"/>
    <property type="match status" value="1"/>
</dbReference>
<protein>
    <recommendedName>
        <fullName evidence="1">PID domain-containing protein</fullName>
    </recommendedName>
</protein>